<dbReference type="InterPro" id="IPR010290">
    <property type="entry name" value="TM_effector"/>
</dbReference>
<evidence type="ECO:0000256" key="1">
    <source>
        <dbReference type="ARBA" id="ARBA00004651"/>
    </source>
</evidence>
<dbReference type="Pfam" id="PF05977">
    <property type="entry name" value="MFS_3"/>
    <property type="match status" value="1"/>
</dbReference>
<feature type="transmembrane region" description="Helical" evidence="7">
    <location>
        <begin position="100"/>
        <end position="118"/>
    </location>
</feature>
<feature type="domain" description="Major facilitator superfamily (MFS) profile" evidence="8">
    <location>
        <begin position="1"/>
        <end position="203"/>
    </location>
</feature>
<reference evidence="9" key="1">
    <citation type="submission" date="2018-05" db="EMBL/GenBank/DDBJ databases">
        <authorList>
            <person name="Lanie J.A."/>
            <person name="Ng W.-L."/>
            <person name="Kazmierczak K.M."/>
            <person name="Andrzejewski T.M."/>
            <person name="Davidsen T.M."/>
            <person name="Wayne K.J."/>
            <person name="Tettelin H."/>
            <person name="Glass J.I."/>
            <person name="Rusch D."/>
            <person name="Podicherti R."/>
            <person name="Tsui H.-C.T."/>
            <person name="Winkler M.E."/>
        </authorList>
    </citation>
    <scope>NUCLEOTIDE SEQUENCE</scope>
</reference>
<evidence type="ECO:0000313" key="9">
    <source>
        <dbReference type="EMBL" id="SVC96021.1"/>
    </source>
</evidence>
<accession>A0A382RHC7</accession>
<keyword evidence="2" id="KW-0813">Transport</keyword>
<dbReference type="AlphaFoldDB" id="A0A382RHC7"/>
<dbReference type="GO" id="GO:0005886">
    <property type="term" value="C:plasma membrane"/>
    <property type="evidence" value="ECO:0007669"/>
    <property type="project" value="UniProtKB-SubCell"/>
</dbReference>
<feature type="non-terminal residue" evidence="9">
    <location>
        <position position="203"/>
    </location>
</feature>
<dbReference type="InterPro" id="IPR036259">
    <property type="entry name" value="MFS_trans_sf"/>
</dbReference>
<sequence length="203" mass="21955">MLFSALRSPRYRRYWFGSIGTVGASQLILMAQGWLVFQLSGSPMDLGALGAAVSVPSIFIMIFGGILADRWDRRRLIMTTSVITAGLLLIQAALDYLAIVEVWHVLVIGALIGIVTGFEWPTRQAFFASLIEPDQMMSAVSLNSILWQASRMVLPGLTGILIAAAGTSMVFVMGALGFMVMFATLLGMPVRRQAPVSGNSVQQ</sequence>
<dbReference type="InterPro" id="IPR020846">
    <property type="entry name" value="MFS_dom"/>
</dbReference>
<proteinExistence type="predicted"/>
<organism evidence="9">
    <name type="scientific">marine metagenome</name>
    <dbReference type="NCBI Taxonomy" id="408172"/>
    <lineage>
        <taxon>unclassified sequences</taxon>
        <taxon>metagenomes</taxon>
        <taxon>ecological metagenomes</taxon>
    </lineage>
</organism>
<dbReference type="EMBL" id="UINC01121106">
    <property type="protein sequence ID" value="SVC96021.1"/>
    <property type="molecule type" value="Genomic_DNA"/>
</dbReference>
<dbReference type="PANTHER" id="PTHR23513:SF11">
    <property type="entry name" value="STAPHYLOFERRIN A TRANSPORTER"/>
    <property type="match status" value="1"/>
</dbReference>
<dbReference type="GO" id="GO:0022857">
    <property type="term" value="F:transmembrane transporter activity"/>
    <property type="evidence" value="ECO:0007669"/>
    <property type="project" value="InterPro"/>
</dbReference>
<keyword evidence="4 7" id="KW-0812">Transmembrane</keyword>
<evidence type="ECO:0000256" key="3">
    <source>
        <dbReference type="ARBA" id="ARBA00022475"/>
    </source>
</evidence>
<dbReference type="PANTHER" id="PTHR23513">
    <property type="entry name" value="INTEGRAL MEMBRANE EFFLUX PROTEIN-RELATED"/>
    <property type="match status" value="1"/>
</dbReference>
<evidence type="ECO:0000256" key="4">
    <source>
        <dbReference type="ARBA" id="ARBA00022692"/>
    </source>
</evidence>
<keyword evidence="3" id="KW-1003">Cell membrane</keyword>
<gene>
    <name evidence="9" type="ORF">METZ01_LOCUS348875</name>
</gene>
<evidence type="ECO:0000256" key="5">
    <source>
        <dbReference type="ARBA" id="ARBA00022989"/>
    </source>
</evidence>
<comment type="subcellular location">
    <subcellularLocation>
        <location evidence="1">Cell membrane</location>
        <topology evidence="1">Multi-pass membrane protein</topology>
    </subcellularLocation>
</comment>
<keyword evidence="5 7" id="KW-1133">Transmembrane helix</keyword>
<dbReference type="Gene3D" id="1.20.1250.20">
    <property type="entry name" value="MFS general substrate transporter like domains"/>
    <property type="match status" value="1"/>
</dbReference>
<feature type="transmembrane region" description="Helical" evidence="7">
    <location>
        <begin position="14"/>
        <end position="37"/>
    </location>
</feature>
<protein>
    <recommendedName>
        <fullName evidence="8">Major facilitator superfamily (MFS) profile domain-containing protein</fullName>
    </recommendedName>
</protein>
<dbReference type="PROSITE" id="PS50850">
    <property type="entry name" value="MFS"/>
    <property type="match status" value="1"/>
</dbReference>
<evidence type="ECO:0000256" key="2">
    <source>
        <dbReference type="ARBA" id="ARBA00022448"/>
    </source>
</evidence>
<evidence type="ECO:0000256" key="6">
    <source>
        <dbReference type="ARBA" id="ARBA00023136"/>
    </source>
</evidence>
<name>A0A382RHC7_9ZZZZ</name>
<feature type="transmembrane region" description="Helical" evidence="7">
    <location>
        <begin position="49"/>
        <end position="68"/>
    </location>
</feature>
<evidence type="ECO:0000256" key="7">
    <source>
        <dbReference type="SAM" id="Phobius"/>
    </source>
</evidence>
<feature type="transmembrane region" description="Helical" evidence="7">
    <location>
        <begin position="159"/>
        <end position="186"/>
    </location>
</feature>
<keyword evidence="6 7" id="KW-0472">Membrane</keyword>
<evidence type="ECO:0000259" key="8">
    <source>
        <dbReference type="PROSITE" id="PS50850"/>
    </source>
</evidence>
<dbReference type="SUPFAM" id="SSF103473">
    <property type="entry name" value="MFS general substrate transporter"/>
    <property type="match status" value="1"/>
</dbReference>